<dbReference type="Proteomes" id="UP000003704">
    <property type="component" value="Unassembled WGS sequence"/>
</dbReference>
<dbReference type="AlphaFoldDB" id="I8HY44"/>
<organism evidence="1 2">
    <name type="scientific">Hydrocarboniphaga effusa AP103</name>
    <dbReference type="NCBI Taxonomy" id="1172194"/>
    <lineage>
        <taxon>Bacteria</taxon>
        <taxon>Pseudomonadati</taxon>
        <taxon>Pseudomonadota</taxon>
        <taxon>Gammaproteobacteria</taxon>
        <taxon>Nevskiales</taxon>
        <taxon>Nevskiaceae</taxon>
        <taxon>Hydrocarboniphaga</taxon>
    </lineage>
</organism>
<comment type="caution">
    <text evidence="1">The sequence shown here is derived from an EMBL/GenBank/DDBJ whole genome shotgun (WGS) entry which is preliminary data.</text>
</comment>
<reference evidence="1 2" key="1">
    <citation type="journal article" date="2012" name="J. Bacteriol.">
        <title>Genome Sequence of n-Alkane-Degrading Hydrocarboniphaga effusa Strain AP103T (ATCC BAA-332T).</title>
        <authorList>
            <person name="Chang H.K."/>
            <person name="Zylstra G.J."/>
            <person name="Chae J.C."/>
        </authorList>
    </citation>
    <scope>NUCLEOTIDE SEQUENCE [LARGE SCALE GENOMIC DNA]</scope>
    <source>
        <strain evidence="1 2">AP103</strain>
    </source>
</reference>
<sequence>MRSDQLLALLEAVGSYFANIESGFEYPMRMLEVKLTVPLAIESLRGSFKIEAKSLSSGTQDVYVEMQLKDRLGYVYASAVARLIKPGTYRPRSLRRH</sequence>
<evidence type="ECO:0008006" key="3">
    <source>
        <dbReference type="Google" id="ProtNLM"/>
    </source>
</evidence>
<evidence type="ECO:0000313" key="2">
    <source>
        <dbReference type="Proteomes" id="UP000003704"/>
    </source>
</evidence>
<gene>
    <name evidence="1" type="ORF">WQQ_35810</name>
</gene>
<proteinExistence type="predicted"/>
<evidence type="ECO:0000313" key="1">
    <source>
        <dbReference type="EMBL" id="EIT68386.1"/>
    </source>
</evidence>
<name>I8HY44_9GAMM</name>
<accession>I8HY44</accession>
<protein>
    <recommendedName>
        <fullName evidence="3">Thioesterase domain-containing protein</fullName>
    </recommendedName>
</protein>
<dbReference type="EMBL" id="AKGD01000003">
    <property type="protein sequence ID" value="EIT68386.1"/>
    <property type="molecule type" value="Genomic_DNA"/>
</dbReference>
<keyword evidence="2" id="KW-1185">Reference proteome</keyword>